<organism evidence="10 11">
    <name type="scientific">Streptomyces avermitilis</name>
    <dbReference type="NCBI Taxonomy" id="33903"/>
    <lineage>
        <taxon>Bacteria</taxon>
        <taxon>Bacillati</taxon>
        <taxon>Actinomycetota</taxon>
        <taxon>Actinomycetes</taxon>
        <taxon>Kitasatosporales</taxon>
        <taxon>Streptomycetaceae</taxon>
        <taxon>Streptomyces</taxon>
    </lineage>
</organism>
<dbReference type="InterPro" id="IPR027417">
    <property type="entry name" value="P-loop_NTPase"/>
</dbReference>
<dbReference type="Pfam" id="PF00296">
    <property type="entry name" value="Bac_luciferase"/>
    <property type="match status" value="1"/>
</dbReference>
<reference evidence="10 11" key="1">
    <citation type="submission" date="2019-04" db="EMBL/GenBank/DDBJ databases">
        <title>Draft genome sequences of Streptomyces avermitilis ATCC 31267.</title>
        <authorList>
            <person name="Komaki H."/>
            <person name="Tamura T."/>
            <person name="Hosoyama A."/>
        </authorList>
    </citation>
    <scope>NUCLEOTIDE SEQUENCE [LARGE SCALE GENOMIC DNA]</scope>
    <source>
        <strain evidence="10 11">ATCC 31267</strain>
    </source>
</reference>
<keyword evidence="2" id="KW-0288">FMN</keyword>
<dbReference type="PROSITE" id="PS00211">
    <property type="entry name" value="ABC_TRANSPORTER_1"/>
    <property type="match status" value="1"/>
</dbReference>
<keyword evidence="5" id="KW-0560">Oxidoreductase</keyword>
<dbReference type="InterPro" id="IPR051260">
    <property type="entry name" value="Diverse_substr_monoxygenases"/>
</dbReference>
<feature type="compositionally biased region" description="Polar residues" evidence="8">
    <location>
        <begin position="429"/>
        <end position="441"/>
    </location>
</feature>
<dbReference type="SMART" id="SM00382">
    <property type="entry name" value="AAA"/>
    <property type="match status" value="1"/>
</dbReference>
<dbReference type="PANTHER" id="PTHR30011:SF16">
    <property type="entry name" value="C2H2 FINGER DOMAIN TRANSCRIPTION FACTOR (EUROFUNG)-RELATED"/>
    <property type="match status" value="1"/>
</dbReference>
<dbReference type="NCBIfam" id="TIGR03860">
    <property type="entry name" value="FMN_nitrolo"/>
    <property type="match status" value="1"/>
</dbReference>
<dbReference type="GO" id="GO:0004497">
    <property type="term" value="F:monooxygenase activity"/>
    <property type="evidence" value="ECO:0007669"/>
    <property type="project" value="UniProtKB-KW"/>
</dbReference>
<feature type="region of interest" description="Disordered" evidence="8">
    <location>
        <begin position="429"/>
        <end position="455"/>
    </location>
</feature>
<dbReference type="GO" id="GO:0016887">
    <property type="term" value="F:ATP hydrolysis activity"/>
    <property type="evidence" value="ECO:0007669"/>
    <property type="project" value="InterPro"/>
</dbReference>
<feature type="domain" description="ABC transporter" evidence="9">
    <location>
        <begin position="458"/>
        <end position="687"/>
    </location>
</feature>
<dbReference type="PROSITE" id="PS50893">
    <property type="entry name" value="ABC_TRANSPORTER_2"/>
    <property type="match status" value="1"/>
</dbReference>
<evidence type="ECO:0000256" key="1">
    <source>
        <dbReference type="ARBA" id="ARBA00022630"/>
    </source>
</evidence>
<dbReference type="InterPro" id="IPR003439">
    <property type="entry name" value="ABC_transporter-like_ATP-bd"/>
</dbReference>
<gene>
    <name evidence="10" type="ORF">SAV31267_005450</name>
</gene>
<sequence>MSNQRRRRLHLNAFLMEAGHHEAAWRLPHSNPRADFDLRHWIELAQLAESAKFDSLFLADGPAIVGTGEFRPPGQLEPLTLLTALSQATSRIGLIATVSSTYNEPYNLARRLASVDHVSGGRAGWNIVTSAGADEAANFGLVDRPDHAGRYARADEFLHIAKALWDSWESEAVVADKATGRYADPARLHRLDHRSTHFSVAGPLNVERPPQGYPLLVQAGSSEDGKDFAARHAEAIFTAHQTYERAAGFYGDIKARTRAAGRDPDGVIVLPGIVPYIGSTEAEARALAKQFDDLRVPEYGLRQLAAVFETEPSVFELDEPLPDFILARPKLEGSQSRSDLIIELAVREKLTVRQIISRLGAAAATSSSSAHPNRSRTRSSPGSRAVPRTGSTSWRRPCRPVWKASSNTSCRFFAARACSARSTKARPFASTTGYRCRPTSSTRKKPMCPATDTKPPALRVQGLSKTYGDGFTAVAGLDLEIPDGAFFGLLGPNGAGKTTLIGSVCNIVRPTTGTLTVFGHDHRSREARRLLGLAEQEINVDRFLSIRQILIYHAGYHGIGRKAAVRRADELLEVFRLDSKAAARAYELSGGMQRRLVLARALMHRPRLLILDEPTAGVDVELRSEIWRLVRGLNAAGTTVLLTTHYLEEAETLCDEIALLRAGRIVDRGSAALLRDRYAARDISEVYDRVITREEVA</sequence>
<protein>
    <recommendedName>
        <fullName evidence="9">ABC transporter domain-containing protein</fullName>
    </recommendedName>
</protein>
<comment type="similarity">
    <text evidence="7">Belongs to the NtaA/SnaA/DszA monooxygenase family.</text>
</comment>
<evidence type="ECO:0000259" key="9">
    <source>
        <dbReference type="PROSITE" id="PS50893"/>
    </source>
</evidence>
<dbReference type="InterPro" id="IPR036661">
    <property type="entry name" value="Luciferase-like_sf"/>
</dbReference>
<dbReference type="SUPFAM" id="SSF52540">
    <property type="entry name" value="P-loop containing nucleoside triphosphate hydrolases"/>
    <property type="match status" value="1"/>
</dbReference>
<keyword evidence="6" id="KW-0503">Monooxygenase</keyword>
<dbReference type="Gene3D" id="3.20.20.30">
    <property type="entry name" value="Luciferase-like domain"/>
    <property type="match status" value="1"/>
</dbReference>
<comment type="caution">
    <text evidence="10">The sequence shown here is derived from an EMBL/GenBank/DDBJ whole genome shotgun (WGS) entry which is preliminary data.</text>
</comment>
<evidence type="ECO:0000256" key="7">
    <source>
        <dbReference type="ARBA" id="ARBA00033748"/>
    </source>
</evidence>
<dbReference type="AlphaFoldDB" id="A0A4D4MGE1"/>
<dbReference type="InterPro" id="IPR016215">
    <property type="entry name" value="NTA_MOA"/>
</dbReference>
<dbReference type="PANTHER" id="PTHR30011">
    <property type="entry name" value="ALKANESULFONATE MONOOXYGENASE-RELATED"/>
    <property type="match status" value="1"/>
</dbReference>
<evidence type="ECO:0000256" key="3">
    <source>
        <dbReference type="ARBA" id="ARBA00022741"/>
    </source>
</evidence>
<dbReference type="CDD" id="cd01095">
    <property type="entry name" value="Nitrilotriacetate_monoxgenase"/>
    <property type="match status" value="1"/>
</dbReference>
<dbReference type="GO" id="GO:0016705">
    <property type="term" value="F:oxidoreductase activity, acting on paired donors, with incorporation or reduction of molecular oxygen"/>
    <property type="evidence" value="ECO:0007669"/>
    <property type="project" value="InterPro"/>
</dbReference>
<evidence type="ECO:0000313" key="11">
    <source>
        <dbReference type="Proteomes" id="UP000299211"/>
    </source>
</evidence>
<evidence type="ECO:0000256" key="8">
    <source>
        <dbReference type="SAM" id="MobiDB-lite"/>
    </source>
</evidence>
<dbReference type="Proteomes" id="UP000299211">
    <property type="component" value="Unassembled WGS sequence"/>
</dbReference>
<dbReference type="GO" id="GO:0005524">
    <property type="term" value="F:ATP binding"/>
    <property type="evidence" value="ECO:0007669"/>
    <property type="project" value="UniProtKB-KW"/>
</dbReference>
<evidence type="ECO:0000256" key="6">
    <source>
        <dbReference type="ARBA" id="ARBA00023033"/>
    </source>
</evidence>
<evidence type="ECO:0000256" key="2">
    <source>
        <dbReference type="ARBA" id="ARBA00022643"/>
    </source>
</evidence>
<accession>A0A4D4MGE1</accession>
<proteinExistence type="inferred from homology"/>
<dbReference type="InterPro" id="IPR017871">
    <property type="entry name" value="ABC_transporter-like_CS"/>
</dbReference>
<dbReference type="InterPro" id="IPR011251">
    <property type="entry name" value="Luciferase-like_dom"/>
</dbReference>
<name>A0A4D4MGE1_STRAX</name>
<keyword evidence="3" id="KW-0547">Nucleotide-binding</keyword>
<dbReference type="InterPro" id="IPR003593">
    <property type="entry name" value="AAA+_ATPase"/>
</dbReference>
<keyword evidence="1" id="KW-0285">Flavoprotein</keyword>
<dbReference type="Gene3D" id="3.40.50.300">
    <property type="entry name" value="P-loop containing nucleotide triphosphate hydrolases"/>
    <property type="match status" value="1"/>
</dbReference>
<dbReference type="Pfam" id="PF00005">
    <property type="entry name" value="ABC_tran"/>
    <property type="match status" value="1"/>
</dbReference>
<evidence type="ECO:0000256" key="4">
    <source>
        <dbReference type="ARBA" id="ARBA00022840"/>
    </source>
</evidence>
<dbReference type="SUPFAM" id="SSF51679">
    <property type="entry name" value="Bacterial luciferase-like"/>
    <property type="match status" value="1"/>
</dbReference>
<feature type="region of interest" description="Disordered" evidence="8">
    <location>
        <begin position="363"/>
        <end position="398"/>
    </location>
</feature>
<evidence type="ECO:0000313" key="10">
    <source>
        <dbReference type="EMBL" id="GDY71060.1"/>
    </source>
</evidence>
<dbReference type="EMBL" id="BJHY01000001">
    <property type="protein sequence ID" value="GDY71060.1"/>
    <property type="molecule type" value="Genomic_DNA"/>
</dbReference>
<evidence type="ECO:0000256" key="5">
    <source>
        <dbReference type="ARBA" id="ARBA00023002"/>
    </source>
</evidence>
<keyword evidence="4" id="KW-0067">ATP-binding</keyword>